<dbReference type="Proteomes" id="UP001183629">
    <property type="component" value="Unassembled WGS sequence"/>
</dbReference>
<dbReference type="AlphaFoldDB" id="A0AAE4CUS9"/>
<evidence type="ECO:0000313" key="4">
    <source>
        <dbReference type="Proteomes" id="UP001183629"/>
    </source>
</evidence>
<evidence type="ECO:0000256" key="1">
    <source>
        <dbReference type="SAM" id="MobiDB-lite"/>
    </source>
</evidence>
<comment type="caution">
    <text evidence="3">The sequence shown here is derived from an EMBL/GenBank/DDBJ whole genome shotgun (WGS) entry which is preliminary data.</text>
</comment>
<evidence type="ECO:0000313" key="3">
    <source>
        <dbReference type="EMBL" id="MDR7322079.1"/>
    </source>
</evidence>
<keyword evidence="2" id="KW-0472">Membrane</keyword>
<dbReference type="RefSeq" id="WP_310411902.1">
    <property type="nucleotide sequence ID" value="NZ_JAVDYC010000001.1"/>
</dbReference>
<feature type="region of interest" description="Disordered" evidence="1">
    <location>
        <begin position="167"/>
        <end position="189"/>
    </location>
</feature>
<gene>
    <name evidence="3" type="ORF">J2S44_002329</name>
</gene>
<accession>A0AAE4CUS9</accession>
<keyword evidence="2" id="KW-1133">Transmembrane helix</keyword>
<organism evidence="3 4">
    <name type="scientific">Catenuloplanes niger</name>
    <dbReference type="NCBI Taxonomy" id="587534"/>
    <lineage>
        <taxon>Bacteria</taxon>
        <taxon>Bacillati</taxon>
        <taxon>Actinomycetota</taxon>
        <taxon>Actinomycetes</taxon>
        <taxon>Micromonosporales</taxon>
        <taxon>Micromonosporaceae</taxon>
        <taxon>Catenuloplanes</taxon>
    </lineage>
</organism>
<protein>
    <submittedName>
        <fullName evidence="3">Uncharacterized protein</fullName>
    </submittedName>
</protein>
<keyword evidence="2" id="KW-0812">Transmembrane</keyword>
<feature type="transmembrane region" description="Helical" evidence="2">
    <location>
        <begin position="140"/>
        <end position="160"/>
    </location>
</feature>
<name>A0AAE4CUS9_9ACTN</name>
<feature type="transmembrane region" description="Helical" evidence="2">
    <location>
        <begin position="105"/>
        <end position="128"/>
    </location>
</feature>
<keyword evidence="4" id="KW-1185">Reference proteome</keyword>
<sequence length="189" mass="20556">MDVEVLLGIAAGVIMSLFVAEFGGWAQRAALAIIRLAVKALPEGLQERYRRELSAEVRKIHTGIGKLLFALGILVTAPSIGRAMRSEDPHRIRREEVREKRRLQGLPITLVVMNSVLLTTLAGGLIYATAEAGSLPWPSVVEALAASAALASMATFVFALQVERRAQGGEGGDTPRRKRRAKHNDTPRR</sequence>
<evidence type="ECO:0000256" key="2">
    <source>
        <dbReference type="SAM" id="Phobius"/>
    </source>
</evidence>
<proteinExistence type="predicted"/>
<reference evidence="3 4" key="1">
    <citation type="submission" date="2023-07" db="EMBL/GenBank/DDBJ databases">
        <title>Sequencing the genomes of 1000 actinobacteria strains.</title>
        <authorList>
            <person name="Klenk H.-P."/>
        </authorList>
    </citation>
    <scope>NUCLEOTIDE SEQUENCE [LARGE SCALE GENOMIC DNA]</scope>
    <source>
        <strain evidence="3 4">DSM 44711</strain>
    </source>
</reference>
<feature type="transmembrane region" description="Helical" evidence="2">
    <location>
        <begin position="5"/>
        <end position="26"/>
    </location>
</feature>
<dbReference type="EMBL" id="JAVDYC010000001">
    <property type="protein sequence ID" value="MDR7322079.1"/>
    <property type="molecule type" value="Genomic_DNA"/>
</dbReference>